<dbReference type="EMBL" id="JABMIG020000008">
    <property type="protein sequence ID" value="KAL3804370.1"/>
    <property type="molecule type" value="Genomic_DNA"/>
</dbReference>
<name>A0ABD3QVE8_9STRA</name>
<keyword evidence="4" id="KW-1185">Reference proteome</keyword>
<feature type="compositionally biased region" description="Acidic residues" evidence="1">
    <location>
        <begin position="36"/>
        <end position="45"/>
    </location>
</feature>
<evidence type="ECO:0000313" key="3">
    <source>
        <dbReference type="EMBL" id="KAL3804370.1"/>
    </source>
</evidence>
<reference evidence="3 4" key="1">
    <citation type="journal article" date="2020" name="G3 (Bethesda)">
        <title>Improved Reference Genome for Cyclotella cryptica CCMP332, a Model for Cell Wall Morphogenesis, Salinity Adaptation, and Lipid Production in Diatoms (Bacillariophyta).</title>
        <authorList>
            <person name="Roberts W.R."/>
            <person name="Downey K.M."/>
            <person name="Ruck E.C."/>
            <person name="Traller J.C."/>
            <person name="Alverson A.J."/>
        </authorList>
    </citation>
    <scope>NUCLEOTIDE SEQUENCE [LARGE SCALE GENOMIC DNA]</scope>
    <source>
        <strain evidence="3 4">CCMP332</strain>
    </source>
</reference>
<comment type="caution">
    <text evidence="3">The sequence shown here is derived from an EMBL/GenBank/DDBJ whole genome shotgun (WGS) entry which is preliminary data.</text>
</comment>
<feature type="transmembrane region" description="Helical" evidence="2">
    <location>
        <begin position="75"/>
        <end position="95"/>
    </location>
</feature>
<evidence type="ECO:0000256" key="2">
    <source>
        <dbReference type="SAM" id="Phobius"/>
    </source>
</evidence>
<sequence>MNTIDTTDDYGDHTLSIIPISSSDDEYDLREHAPDDDLDSEYGETEAEKPPRPRSRSGRMLSPTSYRQAVRRQNCFFGISMIHIVAAFIAAYFLMGMSFTRSNIAIFGDEGSMEGSSGECCIPHVAF</sequence>
<evidence type="ECO:0000256" key="1">
    <source>
        <dbReference type="SAM" id="MobiDB-lite"/>
    </source>
</evidence>
<accession>A0ABD3QVE8</accession>
<dbReference type="AlphaFoldDB" id="A0ABD3QVE8"/>
<evidence type="ECO:0000313" key="4">
    <source>
        <dbReference type="Proteomes" id="UP001516023"/>
    </source>
</evidence>
<dbReference type="Proteomes" id="UP001516023">
    <property type="component" value="Unassembled WGS sequence"/>
</dbReference>
<protein>
    <submittedName>
        <fullName evidence="3">Uncharacterized protein</fullName>
    </submittedName>
</protein>
<keyword evidence="2" id="KW-0472">Membrane</keyword>
<feature type="region of interest" description="Disordered" evidence="1">
    <location>
        <begin position="1"/>
        <end position="65"/>
    </location>
</feature>
<keyword evidence="2" id="KW-0812">Transmembrane</keyword>
<organism evidence="3 4">
    <name type="scientific">Cyclotella cryptica</name>
    <dbReference type="NCBI Taxonomy" id="29204"/>
    <lineage>
        <taxon>Eukaryota</taxon>
        <taxon>Sar</taxon>
        <taxon>Stramenopiles</taxon>
        <taxon>Ochrophyta</taxon>
        <taxon>Bacillariophyta</taxon>
        <taxon>Coscinodiscophyceae</taxon>
        <taxon>Thalassiosirophycidae</taxon>
        <taxon>Stephanodiscales</taxon>
        <taxon>Stephanodiscaceae</taxon>
        <taxon>Cyclotella</taxon>
    </lineage>
</organism>
<proteinExistence type="predicted"/>
<gene>
    <name evidence="3" type="ORF">HJC23_011298</name>
</gene>
<keyword evidence="2" id="KW-1133">Transmembrane helix</keyword>